<dbReference type="OrthoDB" id="3041592at2759"/>
<dbReference type="AlphaFoldDB" id="A0A409W9R8"/>
<dbReference type="InterPro" id="IPR050863">
    <property type="entry name" value="CenT-Element_Derived"/>
</dbReference>
<keyword evidence="4" id="KW-1185">Reference proteome</keyword>
<dbReference type="Proteomes" id="UP000283269">
    <property type="component" value="Unassembled WGS sequence"/>
</dbReference>
<comment type="caution">
    <text evidence="3">The sequence shown here is derived from an EMBL/GenBank/DDBJ whole genome shotgun (WGS) entry which is preliminary data.</text>
</comment>
<evidence type="ECO:0000313" key="4">
    <source>
        <dbReference type="Proteomes" id="UP000283269"/>
    </source>
</evidence>
<dbReference type="PANTHER" id="PTHR19303:SF73">
    <property type="entry name" value="PROTEIN PDC2"/>
    <property type="match status" value="1"/>
</dbReference>
<proteinExistence type="predicted"/>
<dbReference type="Pfam" id="PF03184">
    <property type="entry name" value="DDE_1"/>
    <property type="match status" value="1"/>
</dbReference>
<dbReference type="STRING" id="93625.A0A409W9R8"/>
<dbReference type="InParanoid" id="A0A409W9R8"/>
<reference evidence="3 4" key="1">
    <citation type="journal article" date="2018" name="Evol. Lett.">
        <title>Horizontal gene cluster transfer increased hallucinogenic mushroom diversity.</title>
        <authorList>
            <person name="Reynolds H.T."/>
            <person name="Vijayakumar V."/>
            <person name="Gluck-Thaler E."/>
            <person name="Korotkin H.B."/>
            <person name="Matheny P.B."/>
            <person name="Slot J.C."/>
        </authorList>
    </citation>
    <scope>NUCLEOTIDE SEQUENCE [LARGE SCALE GENOMIC DNA]</scope>
    <source>
        <strain evidence="3 4">2631</strain>
    </source>
</reference>
<gene>
    <name evidence="3" type="ORF">CVT25_000840</name>
</gene>
<feature type="domain" description="DDE-1" evidence="2">
    <location>
        <begin position="115"/>
        <end position="171"/>
    </location>
</feature>
<dbReference type="GO" id="GO:0003677">
    <property type="term" value="F:DNA binding"/>
    <property type="evidence" value="ECO:0007669"/>
    <property type="project" value="TreeGrafter"/>
</dbReference>
<dbReference type="PANTHER" id="PTHR19303">
    <property type="entry name" value="TRANSPOSON"/>
    <property type="match status" value="1"/>
</dbReference>
<feature type="region of interest" description="Disordered" evidence="1">
    <location>
        <begin position="79"/>
        <end position="107"/>
    </location>
</feature>
<organism evidence="3 4">
    <name type="scientific">Psilocybe cyanescens</name>
    <dbReference type="NCBI Taxonomy" id="93625"/>
    <lineage>
        <taxon>Eukaryota</taxon>
        <taxon>Fungi</taxon>
        <taxon>Dikarya</taxon>
        <taxon>Basidiomycota</taxon>
        <taxon>Agaricomycotina</taxon>
        <taxon>Agaricomycetes</taxon>
        <taxon>Agaricomycetidae</taxon>
        <taxon>Agaricales</taxon>
        <taxon>Agaricineae</taxon>
        <taxon>Strophariaceae</taxon>
        <taxon>Psilocybe</taxon>
    </lineage>
</organism>
<dbReference type="EMBL" id="NHYD01003632">
    <property type="protein sequence ID" value="PPQ75267.1"/>
    <property type="molecule type" value="Genomic_DNA"/>
</dbReference>
<evidence type="ECO:0000259" key="2">
    <source>
        <dbReference type="Pfam" id="PF03184"/>
    </source>
</evidence>
<dbReference type="InterPro" id="IPR004875">
    <property type="entry name" value="DDE_SF_endonuclease_dom"/>
</dbReference>
<sequence length="171" mass="19658">MEAKGETVSRPMLLEKRKRYEEMLKVPDNERLPGDGWLASFCKAYKIKEYRRHGEAGSVDLGAVEAERKRVEELSKKYAPKDRFNGDESSLFPKAPPDRGLATKRSSGKKKDKFRITLLFACNANGSEKLPILYIGKSKKPICFGRQSPNQHGFYYWNNKKAWMTSSIFEE</sequence>
<evidence type="ECO:0000313" key="3">
    <source>
        <dbReference type="EMBL" id="PPQ75267.1"/>
    </source>
</evidence>
<protein>
    <recommendedName>
        <fullName evidence="2">DDE-1 domain-containing protein</fullName>
    </recommendedName>
</protein>
<dbReference type="GO" id="GO:0005634">
    <property type="term" value="C:nucleus"/>
    <property type="evidence" value="ECO:0007669"/>
    <property type="project" value="TreeGrafter"/>
</dbReference>
<accession>A0A409W9R8</accession>
<name>A0A409W9R8_PSICY</name>
<evidence type="ECO:0000256" key="1">
    <source>
        <dbReference type="SAM" id="MobiDB-lite"/>
    </source>
</evidence>